<keyword evidence="6" id="KW-0862">Zinc</keyword>
<evidence type="ECO:0000256" key="4">
    <source>
        <dbReference type="ARBA" id="ARBA00022737"/>
    </source>
</evidence>
<dbReference type="PANTHER" id="PTHR25462">
    <property type="entry name" value="BONUS, ISOFORM C-RELATED"/>
    <property type="match status" value="1"/>
</dbReference>
<dbReference type="InterPro" id="IPR001298">
    <property type="entry name" value="Filamin/ABP280_rpt"/>
</dbReference>
<dbReference type="Gene3D" id="3.30.40.10">
    <property type="entry name" value="Zinc/RING finger domain, C3HC4 (zinc finger)"/>
    <property type="match status" value="4"/>
</dbReference>
<dbReference type="SUPFAM" id="SSF57850">
    <property type="entry name" value="RING/U-box"/>
    <property type="match status" value="4"/>
</dbReference>
<protein>
    <recommendedName>
        <fullName evidence="14">RING-type E3 ubiquitin transferase</fullName>
    </recommendedName>
</protein>
<dbReference type="SUPFAM" id="SSF57845">
    <property type="entry name" value="B-box zinc-binding domain"/>
    <property type="match status" value="3"/>
</dbReference>
<evidence type="ECO:0000259" key="11">
    <source>
        <dbReference type="PROSITE" id="PS50119"/>
    </source>
</evidence>
<feature type="domain" description="B box-type" evidence="11">
    <location>
        <begin position="2233"/>
        <end position="2280"/>
    </location>
</feature>
<feature type="domain" description="B box-type" evidence="11">
    <location>
        <begin position="763"/>
        <end position="806"/>
    </location>
</feature>
<keyword evidence="3" id="KW-0479">Metal-binding</keyword>
<dbReference type="InterPro" id="IPR000315">
    <property type="entry name" value="Znf_B-box"/>
</dbReference>
<dbReference type="SUPFAM" id="SSF63825">
    <property type="entry name" value="YWTD domain"/>
    <property type="match status" value="1"/>
</dbReference>
<evidence type="ECO:0000313" key="12">
    <source>
        <dbReference type="EMBL" id="RMX43179.1"/>
    </source>
</evidence>
<feature type="domain" description="B box-type" evidence="11">
    <location>
        <begin position="115"/>
        <end position="162"/>
    </location>
</feature>
<keyword evidence="5 7" id="KW-0863">Zinc-finger</keyword>
<evidence type="ECO:0008006" key="14">
    <source>
        <dbReference type="Google" id="ProtNLM"/>
    </source>
</evidence>
<evidence type="ECO:0000259" key="10">
    <source>
        <dbReference type="PROSITE" id="PS50089"/>
    </source>
</evidence>
<evidence type="ECO:0000256" key="1">
    <source>
        <dbReference type="ARBA" id="ARBA00008518"/>
    </source>
</evidence>
<dbReference type="InterPro" id="IPR014756">
    <property type="entry name" value="Ig_E-set"/>
</dbReference>
<comment type="caution">
    <text evidence="12">The sequence shown here is derived from an EMBL/GenBank/DDBJ whole genome shotgun (WGS) entry which is preliminary data.</text>
</comment>
<dbReference type="GO" id="GO:0008270">
    <property type="term" value="F:zinc ion binding"/>
    <property type="evidence" value="ECO:0007669"/>
    <property type="project" value="UniProtKB-KW"/>
</dbReference>
<evidence type="ECO:0000256" key="3">
    <source>
        <dbReference type="ARBA" id="ARBA00022723"/>
    </source>
</evidence>
<feature type="repeat" description="Filamin" evidence="8">
    <location>
        <begin position="239"/>
        <end position="340"/>
    </location>
</feature>
<dbReference type="Pfam" id="PF00630">
    <property type="entry name" value="Filamin"/>
    <property type="match status" value="4"/>
</dbReference>
<dbReference type="InterPro" id="IPR001841">
    <property type="entry name" value="Znf_RING"/>
</dbReference>
<feature type="domain" description="RING-type" evidence="10">
    <location>
        <begin position="1372"/>
        <end position="1418"/>
    </location>
</feature>
<dbReference type="Proteomes" id="UP000275408">
    <property type="component" value="Unassembled WGS sequence"/>
</dbReference>
<feature type="domain" description="B box-type" evidence="11">
    <location>
        <begin position="703"/>
        <end position="750"/>
    </location>
</feature>
<dbReference type="PROSITE" id="PS50089">
    <property type="entry name" value="ZF_RING_2"/>
    <property type="match status" value="4"/>
</dbReference>
<dbReference type="PROSITE" id="PS50119">
    <property type="entry name" value="ZF_BBOX"/>
    <property type="match status" value="8"/>
</dbReference>
<keyword evidence="13" id="KW-1185">Reference proteome</keyword>
<dbReference type="SMART" id="SM00184">
    <property type="entry name" value="RING"/>
    <property type="match status" value="4"/>
</dbReference>
<dbReference type="Gene3D" id="2.60.40.10">
    <property type="entry name" value="Immunoglobulins"/>
    <property type="match status" value="4"/>
</dbReference>
<evidence type="ECO:0000256" key="6">
    <source>
        <dbReference type="ARBA" id="ARBA00022833"/>
    </source>
</evidence>
<dbReference type="Gene3D" id="3.30.160.60">
    <property type="entry name" value="Classic Zinc Finger"/>
    <property type="match status" value="4"/>
</dbReference>
<feature type="domain" description="RING-type" evidence="10">
    <location>
        <begin position="624"/>
        <end position="669"/>
    </location>
</feature>
<keyword evidence="2" id="KW-0597">Phosphoprotein</keyword>
<feature type="repeat" description="NHL" evidence="9">
    <location>
        <begin position="1631"/>
        <end position="1675"/>
    </location>
</feature>
<evidence type="ECO:0000256" key="5">
    <source>
        <dbReference type="ARBA" id="ARBA00022771"/>
    </source>
</evidence>
<accession>A0A3M6TPA3</accession>
<feature type="domain" description="RING-type" evidence="10">
    <location>
        <begin position="36"/>
        <end position="81"/>
    </location>
</feature>
<gene>
    <name evidence="12" type="ORF">pdam_00009743</name>
</gene>
<dbReference type="Pfam" id="PF13445">
    <property type="entry name" value="zf-RING_UBOX"/>
    <property type="match status" value="1"/>
</dbReference>
<feature type="repeat" description="Filamin" evidence="8">
    <location>
        <begin position="972"/>
        <end position="1073"/>
    </location>
</feature>
<feature type="domain" description="B box-type" evidence="11">
    <location>
        <begin position="1452"/>
        <end position="1499"/>
    </location>
</feature>
<organism evidence="12 13">
    <name type="scientific">Pocillopora damicornis</name>
    <name type="common">Cauliflower coral</name>
    <name type="synonym">Millepora damicornis</name>
    <dbReference type="NCBI Taxonomy" id="46731"/>
    <lineage>
        <taxon>Eukaryota</taxon>
        <taxon>Metazoa</taxon>
        <taxon>Cnidaria</taxon>
        <taxon>Anthozoa</taxon>
        <taxon>Hexacorallia</taxon>
        <taxon>Scleractinia</taxon>
        <taxon>Astrocoeniina</taxon>
        <taxon>Pocilloporidae</taxon>
        <taxon>Pocillopora</taxon>
    </lineage>
</organism>
<dbReference type="InterPro" id="IPR013783">
    <property type="entry name" value="Ig-like_fold"/>
</dbReference>
<dbReference type="InterPro" id="IPR027370">
    <property type="entry name" value="Znf-RING_euk"/>
</dbReference>
<comment type="similarity">
    <text evidence="1">Belongs to the TRIM/RBCC family.</text>
</comment>
<proteinExistence type="inferred from homology"/>
<dbReference type="Gene3D" id="2.120.10.30">
    <property type="entry name" value="TolB, C-terminal domain"/>
    <property type="match status" value="5"/>
</dbReference>
<evidence type="ECO:0000256" key="9">
    <source>
        <dbReference type="PROSITE-ProRule" id="PRU00504"/>
    </source>
</evidence>
<feature type="domain" description="B box-type" evidence="11">
    <location>
        <begin position="2293"/>
        <end position="2336"/>
    </location>
</feature>
<sequence length="2724" mass="307897">MHDKRCDLSTAPSSQLIQLDMDVQQLFTNLKKEAECPLCLETVKDPKTLPCLHSFCLQCIDKHAGYAKRKLETTIKCPVCQACFQIPEGDTFGSLPTSFHLNRLVDLLALRDGSEEAQTCNSCEENNTATCYCFVCQNFLCKDCFDAHQRLKATRGHRNVFIKNLQAQDVEELMHRPAMCAKKYHENEPLDYYCHDCSICICHKCSIDIEVCKPQRVVYCVDVEAMNTLRGLVPGQVFETNTDPSQSSAEGRGLIEAEAGTENNFTVTTRDSKGTQCYYEQDQLTVIVRSQKGEEEETKIDDCKNGTYVVRYKPKSVGLRDISVVVNGQPLTGSPWRVEATNHRYKVIHSFRLHGTEPVEFKGQVSIAVNKRNEKIAIADFNNHRVVLFDEEWKYLRTIGDKELNAQRIKFPRFVEFTTSDEIIVIDGKYFQPSKMFLFTEHGNFIRVIGQRLISPLSVSVRDDGHMIVCDSGDNSVKILSPDGTGLVQSFKGPHASHYPASAVYHENKFFVLYHPCYYVKVFNNEGLYLYDIAMKHAFGSLRNSLTIDAFNNLVVCDNSSSSVHVFSLDGKYINSLKKRIVSPWSVATFGDNKLLVFDNIDNLIYLDMDVKQLFTNLKKEAECPLCLETVKDPKTLPCLHSFCLRCIDKHARYARRKLETTIKCPVCQACFQIPEGDTFGNLPTSFHLNRLVDLLVLSDVSEEAQRCSSCEENNAATCYCFVCQNFLCKDCFDAHQRLKTTRGHRNVLIENLQAPDVEDLMHRPGMCLKKYHENEPLDYYCQDCSVCICHKCSIVSHNRHSLVDLQEAAEEQKMQITQVFARVKEKLVTVMSKISEQIELMKKSEEEICAAEEKVTKTVQEIIRIAKEHETGVKTKLAEIKVTQQRNCAAKIEIFQVLAAQLKSSVEYGEGIVQRSIGPEILQAGHAVLGRCEELLTTQDIEVCKPQHFVYGVNVDAMNTVRGLVPGQVFETNTDPSQSSAEGKGLIEAEAGTETNFTVTTRDSKGSQWYGEQDQLTVIVRSQKGEEEETKIDDCKNGSYVVRYKPKNVSLRDISVVVNGQPLTGSPWRVQATGHQYKAIHSFGSHGTGPGQFKGPVSIVVNKRTERIAIADFSNHRVQLFDREWKYLRTIGDKGSHAKRIRYPCSVEFTTSDEVIVIHGEGLKPNKMFLFTEYGDFIKDISQHLIDPSSVSVRDDGHMIVCDKGDNSVKVLSSDGTRLVQSFKGLHGVSSPASAVYHENKFFVLDGIYKFVKVFSNEGLYLYDIGNGESCAGQPFGYGEKLTIDAFNNLIVCDIKNSSLHVFSLDGKYINSFNEGIESSWSVAAFENNKLLVGDYKKHRCDVSTAPSSQLIQQDMDVQQLLTNLKKKAECPLCLETVKDPKTLPCLHSFCLQCIDKHAGYAKRKKLETTIKCPVCQACFQIPDGDTFGNLPTSFHLNRLVDLLALRDGSEETQRCNSCEENNTATCYCFVCQNFLCKDCFDAHQRLKATRGHRSVLIDNLQAQDVEDLMHRPTMCAKKYHENEPLDYYCQDCSVCICHKCSILSHNRHSLVDLQEAAEEQKMQMTQVFARVKEKLVIVESKISEQTELMNKSEEEICAAEEKVTKFVQEIIRVAKEHETAATDHQYKAIHSFGSHGTETGQFKGSVSIAVNERTGKIAIADYFNRRVQLFDRECKYLRTIGDKGRDAERIKFPLSVEFTTSDETVAFVFAAMSHNRHTLVHLQEAAEEQKMQMTVKEQLVIVESKISEQTELMKKREEEICAAEEKVTKTVQEIIRVAKEHETAVKTKLAEMKVSQQRNFAAEIGNVRLIAAQLRSSVENGEDVIQRSIGPEILQAGHAVLGRCEELLTLQDVEVCIPQHVVYCVNVEAMNTVRGLVLGQVFETNTDPSQSSAEGRGLIEALANNETNFTVTTRDSKGTQWYNEQDELTVIVRSQKEEEEETKIDDCKNGSYVVRYKPKSVGLRDISVEVNGQPLTGSPWRVQATGHQYIAIHSFGSHGTEPGQFKGPGSIAVNKRTGKIAIADYFNRRVQLFDRECKYLRTIGDKGRDAEKIKFPLSVEFTTSDEVIVIHGELFISSKMFLFTEHGDLIKVIVINVGIKSPWSVTAFEHNKLLVYDYKKHLIHPHSASSQLFQLDMDVQQLFTNLKKEAECPLCLETVKDPKTLPCLHSFCLRCIDKHARYARRKLETTIKCPVCQACFQIPEGDTFGSLPTSFHLNRLVDLLALRDGSHESQRCSSCEENNTATCYCFVCQTFLCKDCFNAHQRLKATRGHRNVLIENLQAQDVEELMHRPAMCAKKYHENEPLDYYCQDCSVCICHKCSIVSHNRHSLVDLQEAAEEQKMQMTQVFARVKEKLVTVQSKISEQTELMKKSEEEICIAEEKVTKTVQEIIRGSQCYNEHDQLTVIVRSQKGEEEETKIDDCKNGSYVVRYKPKSGGLRDISVEVNGQPLSGSPWRVRATGHQYKAIHSFRSHGGPGSIAVNERTGKIAIADYFNRRVQLFDRECKYLRTIGDKGLDSERIKYPLSVEFTTSDEVIVIYEEPFKPSKMFLFTEHGDFIKVISQSLINPLSVSVRDDGQMILCDSGDKSVKVLSPDGTGLVQSFKGPHSLDYPTSAVYHENKFFVLYNLHNYVTVFNNEGLYLYDIGKEESVVGSLGRFTIDAFNNLIVCDNDNSSLHVFSLDGKYINSFNEGNISPWSVAAFEDNKLLVCDYKNRVIHVLQ</sequence>
<dbReference type="InterPro" id="IPR011042">
    <property type="entry name" value="6-blade_b-propeller_TolB-like"/>
</dbReference>
<dbReference type="OrthoDB" id="5951542at2759"/>
<dbReference type="InterPro" id="IPR018957">
    <property type="entry name" value="Znf_C3HC4_RING-type"/>
</dbReference>
<dbReference type="Gene3D" id="4.10.830.40">
    <property type="match status" value="2"/>
</dbReference>
<evidence type="ECO:0000256" key="7">
    <source>
        <dbReference type="PROSITE-ProRule" id="PRU00024"/>
    </source>
</evidence>
<dbReference type="PANTHER" id="PTHR25462:SF296">
    <property type="entry name" value="MEIOTIC P26, ISOFORM F"/>
    <property type="match status" value="1"/>
</dbReference>
<feature type="repeat" description="NHL" evidence="9">
    <location>
        <begin position="443"/>
        <end position="483"/>
    </location>
</feature>
<dbReference type="Pfam" id="PF00643">
    <property type="entry name" value="zf-B_box"/>
    <property type="match status" value="3"/>
</dbReference>
<feature type="repeat" description="NHL" evidence="9">
    <location>
        <begin position="1081"/>
        <end position="1125"/>
    </location>
</feature>
<feature type="domain" description="RING-type" evidence="10">
    <location>
        <begin position="2154"/>
        <end position="2199"/>
    </location>
</feature>
<dbReference type="Pfam" id="PF00097">
    <property type="entry name" value="zf-C3HC4"/>
    <property type="match status" value="3"/>
</dbReference>
<dbReference type="CDD" id="cd05819">
    <property type="entry name" value="NHL"/>
    <property type="match status" value="3"/>
</dbReference>
<dbReference type="InterPro" id="IPR047153">
    <property type="entry name" value="TRIM45/56/19-like"/>
</dbReference>
<keyword evidence="4" id="KW-0677">Repeat</keyword>
<evidence type="ECO:0000313" key="13">
    <source>
        <dbReference type="Proteomes" id="UP000275408"/>
    </source>
</evidence>
<dbReference type="PROSITE" id="PS50194">
    <property type="entry name" value="FILAMIN_REPEAT"/>
    <property type="match status" value="4"/>
</dbReference>
<dbReference type="GO" id="GO:0061630">
    <property type="term" value="F:ubiquitin protein ligase activity"/>
    <property type="evidence" value="ECO:0007669"/>
    <property type="project" value="TreeGrafter"/>
</dbReference>
<dbReference type="PROSITE" id="PS51125">
    <property type="entry name" value="NHL"/>
    <property type="match status" value="5"/>
</dbReference>
<dbReference type="SUPFAM" id="SSF101898">
    <property type="entry name" value="NHL repeat"/>
    <property type="match status" value="3"/>
</dbReference>
<feature type="repeat" description="Filamin" evidence="8">
    <location>
        <begin position="2404"/>
        <end position="2462"/>
    </location>
</feature>
<feature type="repeat" description="NHL" evidence="9">
    <location>
        <begin position="348"/>
        <end position="392"/>
    </location>
</feature>
<dbReference type="InterPro" id="IPR001258">
    <property type="entry name" value="NHL_repeat"/>
</dbReference>
<dbReference type="InterPro" id="IPR017907">
    <property type="entry name" value="Znf_RING_CS"/>
</dbReference>
<evidence type="ECO:0000256" key="8">
    <source>
        <dbReference type="PROSITE-ProRule" id="PRU00087"/>
    </source>
</evidence>
<name>A0A3M6TPA3_POCDA</name>
<reference evidence="12 13" key="1">
    <citation type="journal article" date="2018" name="Sci. Rep.">
        <title>Comparative analysis of the Pocillopora damicornis genome highlights role of immune system in coral evolution.</title>
        <authorList>
            <person name="Cunning R."/>
            <person name="Bay R.A."/>
            <person name="Gillette P."/>
            <person name="Baker A.C."/>
            <person name="Traylor-Knowles N."/>
        </authorList>
    </citation>
    <scope>NUCLEOTIDE SEQUENCE [LARGE SCALE GENOMIC DNA]</scope>
    <source>
        <strain evidence="12">RSMAS</strain>
        <tissue evidence="12">Whole animal</tissue>
    </source>
</reference>
<dbReference type="EMBL" id="RCHS01003241">
    <property type="protein sequence ID" value="RMX43179.1"/>
    <property type="molecule type" value="Genomic_DNA"/>
</dbReference>
<dbReference type="SMART" id="SM00557">
    <property type="entry name" value="IG_FLMN"/>
    <property type="match status" value="4"/>
</dbReference>
<dbReference type="InterPro" id="IPR013083">
    <property type="entry name" value="Znf_RING/FYVE/PHD"/>
</dbReference>
<dbReference type="SMART" id="SM00336">
    <property type="entry name" value="BBOX"/>
    <property type="match status" value="7"/>
</dbReference>
<feature type="repeat" description="NHL" evidence="9">
    <location>
        <begin position="1994"/>
        <end position="2038"/>
    </location>
</feature>
<dbReference type="PROSITE" id="PS00518">
    <property type="entry name" value="ZF_RING_1"/>
    <property type="match status" value="4"/>
</dbReference>
<evidence type="ECO:0000256" key="2">
    <source>
        <dbReference type="ARBA" id="ARBA00022553"/>
    </source>
</evidence>
<feature type="repeat" description="Filamin" evidence="8">
    <location>
        <begin position="1885"/>
        <end position="1986"/>
    </location>
</feature>
<dbReference type="SUPFAM" id="SSF81296">
    <property type="entry name" value="E set domains"/>
    <property type="match status" value="4"/>
</dbReference>
<feature type="domain" description="B box-type" evidence="11">
    <location>
        <begin position="175"/>
        <end position="206"/>
    </location>
</feature>
<dbReference type="InterPro" id="IPR017868">
    <property type="entry name" value="Filamin/ABP280_repeat-like"/>
</dbReference>
<feature type="domain" description="B box-type" evidence="11">
    <location>
        <begin position="1512"/>
        <end position="1555"/>
    </location>
</feature>